<dbReference type="PANTHER" id="PTHR28208:SF1">
    <property type="entry name" value="FILAMENT ORGANIZATION PROTEIN APP1-LIKE, PUTATIVE (AFU_ORTHOLOGUE AFUA_1G06650)-RELATED"/>
    <property type="match status" value="1"/>
</dbReference>
<reference evidence="3 4" key="1">
    <citation type="submission" date="2024-02" db="EMBL/GenBank/DDBJ databases">
        <title>A draft genome for the cacao thread blight pathogen Marasmius crinis-equi.</title>
        <authorList>
            <person name="Cohen S.P."/>
            <person name="Baruah I.K."/>
            <person name="Amoako-Attah I."/>
            <person name="Bukari Y."/>
            <person name="Meinhardt L.W."/>
            <person name="Bailey B.A."/>
        </authorList>
    </citation>
    <scope>NUCLEOTIDE SEQUENCE [LARGE SCALE GENOMIC DNA]</scope>
    <source>
        <strain evidence="3 4">GH-76</strain>
    </source>
</reference>
<dbReference type="EMBL" id="JBAHYK010000896">
    <property type="protein sequence ID" value="KAL0570650.1"/>
    <property type="molecule type" value="Genomic_DNA"/>
</dbReference>
<feature type="signal peptide" evidence="1">
    <location>
        <begin position="1"/>
        <end position="22"/>
    </location>
</feature>
<accession>A0ABR3F5Z1</accession>
<evidence type="ECO:0000259" key="2">
    <source>
        <dbReference type="Pfam" id="PF09949"/>
    </source>
</evidence>
<comment type="caution">
    <text evidence="3">The sequence shown here is derived from an EMBL/GenBank/DDBJ whole genome shotgun (WGS) entry which is preliminary data.</text>
</comment>
<keyword evidence="1" id="KW-0732">Signal</keyword>
<evidence type="ECO:0000313" key="4">
    <source>
        <dbReference type="Proteomes" id="UP001465976"/>
    </source>
</evidence>
<name>A0ABR3F5Z1_9AGAR</name>
<proteinExistence type="predicted"/>
<dbReference type="PANTHER" id="PTHR28208">
    <property type="entry name" value="PHOSPHATIDATE PHOSPHATASE APP1"/>
    <property type="match status" value="1"/>
</dbReference>
<dbReference type="InterPro" id="IPR019236">
    <property type="entry name" value="APP1_cat"/>
</dbReference>
<dbReference type="InterPro" id="IPR052935">
    <property type="entry name" value="Mg2+_PAP"/>
</dbReference>
<evidence type="ECO:0000313" key="3">
    <source>
        <dbReference type="EMBL" id="KAL0570650.1"/>
    </source>
</evidence>
<evidence type="ECO:0000256" key="1">
    <source>
        <dbReference type="SAM" id="SignalP"/>
    </source>
</evidence>
<protein>
    <recommendedName>
        <fullName evidence="2">Phosphatidate phosphatase APP1 catalytic domain-containing protein</fullName>
    </recommendedName>
</protein>
<gene>
    <name evidence="3" type="ORF">V5O48_011317</name>
</gene>
<dbReference type="Proteomes" id="UP001465976">
    <property type="component" value="Unassembled WGS sequence"/>
</dbReference>
<feature type="chain" id="PRO_5045086010" description="Phosphatidate phosphatase APP1 catalytic domain-containing protein" evidence="1">
    <location>
        <begin position="23"/>
        <end position="381"/>
    </location>
</feature>
<dbReference type="Pfam" id="PF09949">
    <property type="entry name" value="APP1_cat"/>
    <property type="match status" value="1"/>
</dbReference>
<sequence>MKLSFPTLPLFSLALFHAAASAADCDPSSFSEVLLFDSPAYQDPANAQDTIVNVQSYVFLRQLDIDGLTTLVNGALQKVGMDVPQQLLNRALDRLKLFAAVGLPGQEVTLTVPGCSQPATLPRTDLINAGMVTGAVSVGQCASADGNLYNADIQGVNSLTPNVTIFSSRPDGFGVISDIDDTVKVSNSLDNAKFIQSTLFDDPTPVPGMPEVYASLAKSLNDPQFIYISASPYQLYPFLRDFIASAYSQSRGPLFLVNYTTTDFKNLLDSVTSTEPGTDDGSSTLNYKTSQIARVQAMYPGKSFLTVGDSTQKDPEAYAQAFKTYGGDFIRCIWVHLVDGADNSDARFAAAFEGVPQERVRYFKDSDIPALANVDVAGGQC</sequence>
<organism evidence="3 4">
    <name type="scientific">Marasmius crinis-equi</name>
    <dbReference type="NCBI Taxonomy" id="585013"/>
    <lineage>
        <taxon>Eukaryota</taxon>
        <taxon>Fungi</taxon>
        <taxon>Dikarya</taxon>
        <taxon>Basidiomycota</taxon>
        <taxon>Agaricomycotina</taxon>
        <taxon>Agaricomycetes</taxon>
        <taxon>Agaricomycetidae</taxon>
        <taxon>Agaricales</taxon>
        <taxon>Marasmiineae</taxon>
        <taxon>Marasmiaceae</taxon>
        <taxon>Marasmius</taxon>
    </lineage>
</organism>
<keyword evidence="4" id="KW-1185">Reference proteome</keyword>
<feature type="domain" description="Phosphatidate phosphatase APP1 catalytic" evidence="2">
    <location>
        <begin position="173"/>
        <end position="335"/>
    </location>
</feature>